<dbReference type="GO" id="GO:0004799">
    <property type="term" value="F:thymidylate synthase activity"/>
    <property type="evidence" value="ECO:0007669"/>
    <property type="project" value="TreeGrafter"/>
</dbReference>
<dbReference type="Pfam" id="PF02511">
    <property type="entry name" value="Thy1"/>
    <property type="match status" value="1"/>
</dbReference>
<dbReference type="NCBIfam" id="TIGR02170">
    <property type="entry name" value="thyX"/>
    <property type="match status" value="1"/>
</dbReference>
<dbReference type="CDD" id="cd20175">
    <property type="entry name" value="ThyX"/>
    <property type="match status" value="1"/>
</dbReference>
<dbReference type="PANTHER" id="PTHR34934">
    <property type="entry name" value="FLAVIN-DEPENDENT THYMIDYLATE SYNTHASE"/>
    <property type="match status" value="1"/>
</dbReference>
<evidence type="ECO:0000313" key="1">
    <source>
        <dbReference type="EMBL" id="QIN54174.1"/>
    </source>
</evidence>
<dbReference type="HAMAP" id="MF_01408">
    <property type="entry name" value="ThyX"/>
    <property type="match status" value="1"/>
</dbReference>
<dbReference type="InterPro" id="IPR036098">
    <property type="entry name" value="Thymidylate_synthase_ThyX_sf"/>
</dbReference>
<sequence>MDSQEDNLIDVFKGVKREVTFASGHVKILDIMPRLVERSIEDAIVRSARTSFASGLKSKEQDAKLVRYLLLNRHTSPLESVKFSFHIRCPVFTARQLIRHRTANINEFSMRYAKVQGRYKPISDPEGIRIQCSVNKQSSTEASLEKEAQIYPLMYQTEELLDQIQENYEKLLTLGCAKEVARFCLPMSSWTELIFTIDLNNFLKFLSLRMDSHAQKEIRDVAEGMWKLTKDLMPTVRDWFEETNPHIFNH</sequence>
<dbReference type="PROSITE" id="PS51331">
    <property type="entry name" value="THYX"/>
    <property type="match status" value="1"/>
</dbReference>
<evidence type="ECO:0000313" key="2">
    <source>
        <dbReference type="Proteomes" id="UP001224087"/>
    </source>
</evidence>
<dbReference type="GO" id="GO:0070402">
    <property type="term" value="F:NADPH binding"/>
    <property type="evidence" value="ECO:0007669"/>
    <property type="project" value="TreeGrafter"/>
</dbReference>
<dbReference type="SUPFAM" id="SSF69796">
    <property type="entry name" value="Thymidylate synthase-complementing protein Thy1"/>
    <property type="match status" value="1"/>
</dbReference>
<dbReference type="GO" id="GO:0006231">
    <property type="term" value="P:dTMP biosynthetic process"/>
    <property type="evidence" value="ECO:0007669"/>
    <property type="project" value="InterPro"/>
</dbReference>
<dbReference type="EMBL" id="MN873693">
    <property type="protein sequence ID" value="QIN54174.1"/>
    <property type="molecule type" value="Genomic_DNA"/>
</dbReference>
<name>A0A6G8MY72_9VIRU</name>
<reference evidence="1" key="1">
    <citation type="submission" date="2019-12" db="EMBL/GenBank/DDBJ databases">
        <title>The DNA Methylation Landscape of Giant Viruses.</title>
        <authorList>
            <person name="Jeudy S."/>
            <person name="Rigou S."/>
            <person name="Alempic J.-M."/>
            <person name="Claverie J.-M."/>
            <person name="Abergel C."/>
            <person name="Legendre M."/>
        </authorList>
    </citation>
    <scope>NUCLEOTIDE SEQUENCE</scope>
    <source>
        <strain evidence="1">P4</strain>
    </source>
</reference>
<protein>
    <submittedName>
        <fullName evidence="1">Thymidylate synthase thyX</fullName>
    </submittedName>
</protein>
<dbReference type="GO" id="GO:0050797">
    <property type="term" value="F:thymidylate synthase (FAD) activity"/>
    <property type="evidence" value="ECO:0007669"/>
    <property type="project" value="InterPro"/>
</dbReference>
<dbReference type="InterPro" id="IPR003669">
    <property type="entry name" value="Thymidylate_synthase_ThyX"/>
</dbReference>
<dbReference type="GO" id="GO:0050660">
    <property type="term" value="F:flavin adenine dinucleotide binding"/>
    <property type="evidence" value="ECO:0007669"/>
    <property type="project" value="InterPro"/>
</dbReference>
<proteinExistence type="inferred from homology"/>
<dbReference type="PANTHER" id="PTHR34934:SF1">
    <property type="entry name" value="FLAVIN-DEPENDENT THYMIDYLATE SYNTHASE"/>
    <property type="match status" value="1"/>
</dbReference>
<gene>
    <name evidence="1" type="primary">ck49</name>
</gene>
<dbReference type="Gene3D" id="3.30.1360.170">
    <property type="match status" value="1"/>
</dbReference>
<dbReference type="Proteomes" id="UP001224087">
    <property type="component" value="Segment"/>
</dbReference>
<keyword evidence="2" id="KW-1185">Reference proteome</keyword>
<accession>A0A6G8MY72</accession>
<organism evidence="1 2">
    <name type="scientific">Cedratvirus kamchatka</name>
    <dbReference type="NCBI Taxonomy" id="2716914"/>
    <lineage>
        <taxon>Viruses</taxon>
        <taxon>Pithoviruses</taxon>
        <taxon>Orthocedratvirinae</taxon>
        <taxon>Alphacedratvirus</taxon>
        <taxon>Alphacedratvirus rossiense</taxon>
    </lineage>
</organism>